<dbReference type="AlphaFoldDB" id="A0A1Y5HY05"/>
<accession>A0A1Y5HY05</accession>
<organism evidence="3">
    <name type="scientific">Ostreococcus tauri</name>
    <name type="common">Marine green alga</name>
    <dbReference type="NCBI Taxonomy" id="70448"/>
    <lineage>
        <taxon>Eukaryota</taxon>
        <taxon>Viridiplantae</taxon>
        <taxon>Chlorophyta</taxon>
        <taxon>Mamiellophyceae</taxon>
        <taxon>Mamiellales</taxon>
        <taxon>Bathycoccaceae</taxon>
        <taxon>Ostreococcus</taxon>
    </lineage>
</organism>
<keyword evidence="3" id="KW-0378">Hydrolase</keyword>
<reference evidence="3" key="1">
    <citation type="submission" date="2017-04" db="EMBL/GenBank/DDBJ databases">
        <title>Population genomics of picophytoplankton unveils novel chromosome hypervariability.</title>
        <authorList>
            <consortium name="DOE Joint Genome Institute"/>
            <person name="Blanc-Mathieu R."/>
            <person name="Krasovec M."/>
            <person name="Hebrard M."/>
            <person name="Yau S."/>
            <person name="Desgranges E."/>
            <person name="Martin J."/>
            <person name="Schackwitz W."/>
            <person name="Kuo A."/>
            <person name="Salin G."/>
            <person name="Donnadieu C."/>
            <person name="Desdevises Y."/>
            <person name="Sanchez-Ferandin S."/>
            <person name="Moreau H."/>
            <person name="Rivals E."/>
            <person name="Grigoriev I.V."/>
            <person name="Grimsley N."/>
            <person name="Eyre-Walker A."/>
            <person name="Piganeau G."/>
        </authorList>
    </citation>
    <scope>NUCLEOTIDE SEQUENCE [LARGE SCALE GENOMIC DNA]</scope>
    <source>
        <strain evidence="3">RCC 1115</strain>
    </source>
</reference>
<evidence type="ECO:0000259" key="2">
    <source>
        <dbReference type="Pfam" id="PF04784"/>
    </source>
</evidence>
<proteinExistence type="predicted"/>
<feature type="domain" description="DUF547" evidence="2">
    <location>
        <begin position="274"/>
        <end position="399"/>
    </location>
</feature>
<dbReference type="PANTHER" id="PTHR46361:SF3">
    <property type="entry name" value="ELECTRON CARRIER_ PROTEIN DISULFIDE OXIDOREDUCTASE"/>
    <property type="match status" value="1"/>
</dbReference>
<evidence type="ECO:0000256" key="1">
    <source>
        <dbReference type="SAM" id="MobiDB-lite"/>
    </source>
</evidence>
<feature type="region of interest" description="Disordered" evidence="1">
    <location>
        <begin position="49"/>
        <end position="88"/>
    </location>
</feature>
<dbReference type="InterPro" id="IPR006869">
    <property type="entry name" value="DUF547"/>
</dbReference>
<dbReference type="PANTHER" id="PTHR46361">
    <property type="entry name" value="ELECTRON CARRIER/ PROTEIN DISULFIDE OXIDOREDUCTASE"/>
    <property type="match status" value="1"/>
</dbReference>
<dbReference type="Pfam" id="PF04784">
    <property type="entry name" value="DUF547"/>
    <property type="match status" value="1"/>
</dbReference>
<dbReference type="Proteomes" id="UP000195557">
    <property type="component" value="Unassembled WGS sequence"/>
</dbReference>
<gene>
    <name evidence="3" type="ORF">BE221DRAFT_63586</name>
</gene>
<dbReference type="GO" id="GO:0016787">
    <property type="term" value="F:hydrolase activity"/>
    <property type="evidence" value="ECO:0007669"/>
    <property type="project" value="UniProtKB-KW"/>
</dbReference>
<evidence type="ECO:0000313" key="3">
    <source>
        <dbReference type="EMBL" id="OUS42156.1"/>
    </source>
</evidence>
<sequence>MSLDANRATRDPRAGVATRALDANIFARPRAAIRLDRAATPRRAMAVASVTADADARESVPDARDGSGRERANAADSRAGGDDVEDETSMASYALMMETMKRAMGHRRMEATKMEASTSMGWFRGVWRRGGGKARAPPTMTESEITNALASIELSSRERDEKDLEVVEVYSLDSYVREGVLVAHGESSYALPMDIDRRVLNSYRTTWTGRLTKTPVEATAHWKKMFSVVESRHFDDKKGNVDYGAIALDDRYGEFEEATCELRSIRLNEGQLANEDARKAFLLNVYNIAVKHAFVNVGIPETPRQRSSFYGGVGYVIGGDFYTLDDIEHGLLRANAPHPSNKFASNHFKDRHEAKYALSKLDPRIHFALNCGANSCPPIRAYSTSSIDAQLDLAASAFLNSTVVINEGKSSVTLSKIMSWYAKDFGNTTHEVLRFIASRLKDHRKAALTSMLASGKTPRVTYAEYDWATDTSEPRPFSLNRFVG</sequence>
<dbReference type="EMBL" id="KZ155839">
    <property type="protein sequence ID" value="OUS42156.1"/>
    <property type="molecule type" value="Genomic_DNA"/>
</dbReference>
<dbReference type="eggNOG" id="ENOG502R9AE">
    <property type="taxonomic scope" value="Eukaryota"/>
</dbReference>
<protein>
    <submittedName>
        <fullName evidence="3">Glycoside hydrolase, family 15:P</fullName>
    </submittedName>
</protein>
<name>A0A1Y5HY05_OSTTA</name>
<feature type="compositionally biased region" description="Basic and acidic residues" evidence="1">
    <location>
        <begin position="54"/>
        <end position="73"/>
    </location>
</feature>